<organism evidence="1 2">
    <name type="scientific">Caerostris extrusa</name>
    <name type="common">Bark spider</name>
    <name type="synonym">Caerostris bankana</name>
    <dbReference type="NCBI Taxonomy" id="172846"/>
    <lineage>
        <taxon>Eukaryota</taxon>
        <taxon>Metazoa</taxon>
        <taxon>Ecdysozoa</taxon>
        <taxon>Arthropoda</taxon>
        <taxon>Chelicerata</taxon>
        <taxon>Arachnida</taxon>
        <taxon>Araneae</taxon>
        <taxon>Araneomorphae</taxon>
        <taxon>Entelegynae</taxon>
        <taxon>Araneoidea</taxon>
        <taxon>Araneidae</taxon>
        <taxon>Caerostris</taxon>
    </lineage>
</organism>
<keyword evidence="2" id="KW-1185">Reference proteome</keyword>
<accession>A0AAV4P5Q3</accession>
<comment type="caution">
    <text evidence="1">The sequence shown here is derived from an EMBL/GenBank/DDBJ whole genome shotgun (WGS) entry which is preliminary data.</text>
</comment>
<dbReference type="Proteomes" id="UP001054945">
    <property type="component" value="Unassembled WGS sequence"/>
</dbReference>
<protein>
    <submittedName>
        <fullName evidence="1">Uncharacterized protein</fullName>
    </submittedName>
</protein>
<dbReference type="EMBL" id="BPLR01021555">
    <property type="protein sequence ID" value="GIX91076.1"/>
    <property type="molecule type" value="Genomic_DNA"/>
</dbReference>
<reference evidence="1 2" key="1">
    <citation type="submission" date="2021-06" db="EMBL/GenBank/DDBJ databases">
        <title>Caerostris extrusa draft genome.</title>
        <authorList>
            <person name="Kono N."/>
            <person name="Arakawa K."/>
        </authorList>
    </citation>
    <scope>NUCLEOTIDE SEQUENCE [LARGE SCALE GENOMIC DNA]</scope>
</reference>
<evidence type="ECO:0000313" key="1">
    <source>
        <dbReference type="EMBL" id="GIX91076.1"/>
    </source>
</evidence>
<gene>
    <name evidence="1" type="ORF">CEXT_447301</name>
</gene>
<name>A0AAV4P5Q3_CAEEX</name>
<sequence length="111" mass="12679">MPRFLACKSKSEPSFMLACVWWNDGELLKNRRKLFIPKNVQVFPEFLAAPEDRATTPLISNNRGTRTIQMTTDREQNVSGASVFSHDKVFCATGAYRRWTMRHQQGAVATN</sequence>
<proteinExistence type="predicted"/>
<evidence type="ECO:0000313" key="2">
    <source>
        <dbReference type="Proteomes" id="UP001054945"/>
    </source>
</evidence>
<dbReference type="AlphaFoldDB" id="A0AAV4P5Q3"/>